<accession>A0A975K7V6</accession>
<organism evidence="2 3">
    <name type="scientific">Sphingobium phenoxybenzoativorans</name>
    <dbReference type="NCBI Taxonomy" id="1592790"/>
    <lineage>
        <taxon>Bacteria</taxon>
        <taxon>Pseudomonadati</taxon>
        <taxon>Pseudomonadota</taxon>
        <taxon>Alphaproteobacteria</taxon>
        <taxon>Sphingomonadales</taxon>
        <taxon>Sphingomonadaceae</taxon>
        <taxon>Sphingobium</taxon>
    </lineage>
</organism>
<evidence type="ECO:0000313" key="3">
    <source>
        <dbReference type="Proteomes" id="UP000681425"/>
    </source>
</evidence>
<dbReference type="Proteomes" id="UP000681425">
    <property type="component" value="Chromosome"/>
</dbReference>
<feature type="signal peptide" evidence="1">
    <location>
        <begin position="1"/>
        <end position="23"/>
    </location>
</feature>
<reference evidence="2" key="1">
    <citation type="submission" date="2021-04" db="EMBL/GenBank/DDBJ databases">
        <title>Isolation of p-tert-butylphenol degrading bacteria Sphingobium phenoxybenzoativorans Tas13 from active sludge.</title>
        <authorList>
            <person name="Li Y."/>
        </authorList>
    </citation>
    <scope>NUCLEOTIDE SEQUENCE</scope>
    <source>
        <strain evidence="2">Tas13</strain>
    </source>
</reference>
<sequence length="127" mass="12525">MPHAFIRTATIALLLTTASAAPAQLSGLGQSGLLGAILPNVASVGAGNAAGVIGYCLKNKFLGGTNAKSVLGKLTGQGGVKSSDGYANGQNGLLQMDGGSSLSLGSLKAKAKAKVCDVVLQHAQSFL</sequence>
<dbReference type="Pfam" id="PF10696">
    <property type="entry name" value="DUF2501"/>
    <property type="match status" value="1"/>
</dbReference>
<dbReference type="RefSeq" id="WP_212609788.1">
    <property type="nucleotide sequence ID" value="NZ_CP073910.1"/>
</dbReference>
<gene>
    <name evidence="2" type="ORF">KFK14_02745</name>
</gene>
<evidence type="ECO:0000256" key="1">
    <source>
        <dbReference type="SAM" id="SignalP"/>
    </source>
</evidence>
<keyword evidence="1" id="KW-0732">Signal</keyword>
<feature type="chain" id="PRO_5037629888" evidence="1">
    <location>
        <begin position="24"/>
        <end position="127"/>
    </location>
</feature>
<name>A0A975K7V6_9SPHN</name>
<keyword evidence="3" id="KW-1185">Reference proteome</keyword>
<dbReference type="KEGG" id="spph:KFK14_02745"/>
<dbReference type="InterPro" id="IPR019637">
    <property type="entry name" value="DUF2501"/>
</dbReference>
<dbReference type="EMBL" id="CP073910">
    <property type="protein sequence ID" value="QUT06411.1"/>
    <property type="molecule type" value="Genomic_DNA"/>
</dbReference>
<dbReference type="AlphaFoldDB" id="A0A975K7V6"/>
<protein>
    <submittedName>
        <fullName evidence="2">DUF2501 domain-containing protein</fullName>
    </submittedName>
</protein>
<proteinExistence type="predicted"/>
<evidence type="ECO:0000313" key="2">
    <source>
        <dbReference type="EMBL" id="QUT06411.1"/>
    </source>
</evidence>